<dbReference type="InterPro" id="IPR032675">
    <property type="entry name" value="LRR_dom_sf"/>
</dbReference>
<name>A0A218XU61_PUNGR</name>
<feature type="domain" description="NB-ARC" evidence="3">
    <location>
        <begin position="3"/>
        <end position="212"/>
    </location>
</feature>
<gene>
    <name evidence="5" type="ORF">CDL15_Pgr003760</name>
    <name evidence="6" type="ORF">CRG98_038038</name>
</gene>
<dbReference type="InterPro" id="IPR001611">
    <property type="entry name" value="Leu-rich_rpt"/>
</dbReference>
<dbReference type="PANTHER" id="PTHR47186">
    <property type="entry name" value="LEUCINE-RICH REPEAT-CONTAINING PROTEIN 57"/>
    <property type="match status" value="1"/>
</dbReference>
<keyword evidence="2" id="KW-0677">Repeat</keyword>
<reference evidence="6 8" key="3">
    <citation type="submission" date="2017-11" db="EMBL/GenBank/DDBJ databases">
        <title>De-novo sequencing of pomegranate (Punica granatum L.) genome.</title>
        <authorList>
            <person name="Akparov Z."/>
            <person name="Amiraslanov A."/>
            <person name="Hajiyeva S."/>
            <person name="Abbasov M."/>
            <person name="Kaur K."/>
            <person name="Hamwieh A."/>
            <person name="Solovyev V."/>
            <person name="Salamov A."/>
            <person name="Braich B."/>
            <person name="Kosarev P."/>
            <person name="Mahmoud A."/>
            <person name="Hajiyev E."/>
            <person name="Babayeva S."/>
            <person name="Izzatullayeva V."/>
            <person name="Mammadov A."/>
            <person name="Mammadov A."/>
            <person name="Sharifova S."/>
            <person name="Ojaghi J."/>
            <person name="Eynullazada K."/>
            <person name="Bayramov B."/>
            <person name="Abdulazimova A."/>
            <person name="Shahmuradov I."/>
        </authorList>
    </citation>
    <scope>NUCLEOTIDE SEQUENCE [LARGE SCALE GENOMIC DNA]</scope>
    <source>
        <strain evidence="6">AG2017</strain>
        <strain evidence="8">cv. AG2017</strain>
        <tissue evidence="6">Leaf</tissue>
    </source>
</reference>
<dbReference type="Proteomes" id="UP000197138">
    <property type="component" value="Unassembled WGS sequence"/>
</dbReference>
<organism evidence="5 7">
    <name type="scientific">Punica granatum</name>
    <name type="common">Pomegranate</name>
    <dbReference type="NCBI Taxonomy" id="22663"/>
    <lineage>
        <taxon>Eukaryota</taxon>
        <taxon>Viridiplantae</taxon>
        <taxon>Streptophyta</taxon>
        <taxon>Embryophyta</taxon>
        <taxon>Tracheophyta</taxon>
        <taxon>Spermatophyta</taxon>
        <taxon>Magnoliopsida</taxon>
        <taxon>eudicotyledons</taxon>
        <taxon>Gunneridae</taxon>
        <taxon>Pentapetalae</taxon>
        <taxon>rosids</taxon>
        <taxon>malvids</taxon>
        <taxon>Myrtales</taxon>
        <taxon>Lythraceae</taxon>
        <taxon>Punica</taxon>
    </lineage>
</organism>
<dbReference type="Pfam" id="PF00931">
    <property type="entry name" value="NB-ARC"/>
    <property type="match status" value="1"/>
</dbReference>
<dbReference type="PROSITE" id="PS51450">
    <property type="entry name" value="LRR"/>
    <property type="match status" value="4"/>
</dbReference>
<dbReference type="InterPro" id="IPR025662">
    <property type="entry name" value="Sigma_54_int_dom_ATP-bd_1"/>
</dbReference>
<evidence type="ECO:0000313" key="7">
    <source>
        <dbReference type="Proteomes" id="UP000197138"/>
    </source>
</evidence>
<dbReference type="Pfam" id="PF13855">
    <property type="entry name" value="LRR_8"/>
    <property type="match status" value="1"/>
</dbReference>
<comment type="caution">
    <text evidence="5">The sequence shown here is derived from an EMBL/GenBank/DDBJ whole genome shotgun (WGS) entry which is preliminary data.</text>
</comment>
<dbReference type="Pfam" id="PF23598">
    <property type="entry name" value="LRR_14"/>
    <property type="match status" value="1"/>
</dbReference>
<dbReference type="InterPro" id="IPR003591">
    <property type="entry name" value="Leu-rich_rpt_typical-subtyp"/>
</dbReference>
<dbReference type="PANTHER" id="PTHR47186:SF3">
    <property type="entry name" value="OS09G0267800 PROTEIN"/>
    <property type="match status" value="1"/>
</dbReference>
<dbReference type="Gene3D" id="3.80.10.10">
    <property type="entry name" value="Ribonuclease Inhibitor"/>
    <property type="match status" value="5"/>
</dbReference>
<dbReference type="InterPro" id="IPR002182">
    <property type="entry name" value="NB-ARC"/>
</dbReference>
<dbReference type="InterPro" id="IPR055414">
    <property type="entry name" value="LRR_R13L4/SHOC2-like"/>
</dbReference>
<evidence type="ECO:0000259" key="4">
    <source>
        <dbReference type="Pfam" id="PF23598"/>
    </source>
</evidence>
<evidence type="ECO:0000256" key="1">
    <source>
        <dbReference type="ARBA" id="ARBA00022614"/>
    </source>
</evidence>
<feature type="domain" description="Disease resistance R13L4/SHOC-2-like LRR" evidence="4">
    <location>
        <begin position="645"/>
        <end position="811"/>
    </location>
</feature>
<dbReference type="GeneID" id="116202698"/>
<dbReference type="SUPFAM" id="SSF52047">
    <property type="entry name" value="RNI-like"/>
    <property type="match status" value="1"/>
</dbReference>
<reference evidence="7" key="1">
    <citation type="journal article" date="2017" name="Plant J.">
        <title>The pomegranate (Punica granatum L.) genome and the genomics of punicalagin biosynthesis.</title>
        <authorList>
            <person name="Qin G."/>
            <person name="Xu C."/>
            <person name="Ming R."/>
            <person name="Tang H."/>
            <person name="Guyot R."/>
            <person name="Kramer E.M."/>
            <person name="Hu Y."/>
            <person name="Yi X."/>
            <person name="Qi Y."/>
            <person name="Xu X."/>
            <person name="Gao Z."/>
            <person name="Pan H."/>
            <person name="Jian J."/>
            <person name="Tian Y."/>
            <person name="Yue Z."/>
            <person name="Xu Y."/>
        </authorList>
    </citation>
    <scope>NUCLEOTIDE SEQUENCE [LARGE SCALE GENOMIC DNA]</scope>
    <source>
        <strain evidence="7">cv. Dabenzi</strain>
    </source>
</reference>
<evidence type="ECO:0000256" key="2">
    <source>
        <dbReference type="ARBA" id="ARBA00022737"/>
    </source>
</evidence>
<reference evidence="5" key="2">
    <citation type="submission" date="2017-06" db="EMBL/GenBank/DDBJ databases">
        <title>The pomegranate genome and the genomics of punicalagin biosynthesis.</title>
        <authorList>
            <person name="Xu C."/>
        </authorList>
    </citation>
    <scope>NUCLEOTIDE SEQUENCE [LARGE SCALE GENOMIC DNA]</scope>
    <source>
        <tissue evidence="5">Fresh leaf</tissue>
    </source>
</reference>
<dbReference type="SUPFAM" id="SSF52540">
    <property type="entry name" value="P-loop containing nucleoside triphosphate hydrolases"/>
    <property type="match status" value="1"/>
</dbReference>
<accession>A0A218XU61</accession>
<evidence type="ECO:0000313" key="6">
    <source>
        <dbReference type="EMBL" id="PKI41527.1"/>
    </source>
</evidence>
<dbReference type="OrthoDB" id="122245at2759"/>
<evidence type="ECO:0000259" key="3">
    <source>
        <dbReference type="Pfam" id="PF00931"/>
    </source>
</evidence>
<dbReference type="EMBL" id="PGOL01003346">
    <property type="protein sequence ID" value="PKI41527.1"/>
    <property type="molecule type" value="Genomic_DNA"/>
</dbReference>
<evidence type="ECO:0000313" key="5">
    <source>
        <dbReference type="EMBL" id="OWM88348.1"/>
    </source>
</evidence>
<keyword evidence="8" id="KW-1185">Reference proteome</keyword>
<dbReference type="Pfam" id="PF23952">
    <property type="entry name" value="LRR_EndoS"/>
    <property type="match status" value="1"/>
</dbReference>
<dbReference type="GO" id="GO:0043531">
    <property type="term" value="F:ADP binding"/>
    <property type="evidence" value="ECO:0007669"/>
    <property type="project" value="InterPro"/>
</dbReference>
<dbReference type="EMBL" id="MTKT01000797">
    <property type="protein sequence ID" value="OWM88348.1"/>
    <property type="molecule type" value="Genomic_DNA"/>
</dbReference>
<dbReference type="STRING" id="22663.A0A218XU61"/>
<protein>
    <submittedName>
        <fullName evidence="5">Uncharacterized protein</fullName>
    </submittedName>
</protein>
<dbReference type="GO" id="GO:0006952">
    <property type="term" value="P:defense response"/>
    <property type="evidence" value="ECO:0007669"/>
    <property type="project" value="UniProtKB-KW"/>
</dbReference>
<dbReference type="SMART" id="SM00369">
    <property type="entry name" value="LRR_TYP"/>
    <property type="match status" value="7"/>
</dbReference>
<keyword evidence="1" id="KW-0433">Leucine-rich repeat</keyword>
<sequence length="1303" mass="147203">MVEERKKEILQHLQNDTVLKVFLVGESGVGKTWIARETSNSALSSGLSGFTIWLFRKKKMYDTSSICKDIARQFSLLSMKEKPGSDFEEADGSGPGLVSFCGSGSRPGSASVSAQQCMVDQVRKKLKEKILALADEHKKFILLILDDVPNEVNVDNIISKVRALFEESVEVTVKVLITQRDQESALALEESAKVVEIKPLPEGDSLTLFRSMLIKGVSDCRDFEKLAGEIVKKSRCLPGVLIATAQALNWIARGNSDTEILEMELQEAANDEDPTKGVNPLLQFCLERLPTSQVASCYWHGRELFRDCSAFHFSEVITHWILEGYLGQVESIDRAYAEGHRVLIELIDRCLMKTLDDNLITMEGLALALADNRDRGLCGESNLGMVRIIGDGESEGLGRIARTKGMAKTLSEQKSVEPVTLVLDRTQYTELAMGLNQEVQGISLFNPSFQSVPGSLSHAQNLLVLRESNCLNSITEIRNFKSLTVLEISGASSLEELPRDLFKQMVDIRSLNLSGTGIKTLPSSLSNLSKLRWLVLSNCSCLETLPSLKKFKELEVLNLNGANSLKRIHDLNFAPLEKLQFLDLSYTQIERLPFIHDSKSLIRLFLHGCSKLFRVPALPQSLQILDLSKASNLMEIFQLPLKQSDLRVLNLSGCSAIEKLPSTKTFKKLEYLHLSGAVALAEIEDESFEHLSGLKVLDLSETKVEKLPSLSGLGNLRKLLLRSCGSLRTLPGMKGLSRLEELEISGSSSLTKLDLEHLNHKNLRKLTLACCAHLIEIPSLKDLQKLEILDLWDCASLSVIQDSSFEHMSRLQRLDLSGTNIEELPSLLNLRNLRHLLLRNCANLKSLPGLESLTMLRDIDLCGACSLPDDVVWLESLKNMTHLEKLDLSGARVNELPSFASLTQLSLSGCSDFSKLPNLEELIQLKVLNLAGTAVKNLPFLESLVKLQELILRDCSGLEQLQSLSLLIRLEILDMWGTGIKEFPYWTQELNHLKRLHLPDLRRMGIDWGRIRRLPEELNWEECGILKVPGIITEESSDPSFVSIYGTEFFSYLERNPELWDTTFKRFHFLVFPSGEKHRDMHRYRDLLGFLDIHLKLRNLPPRREIDRLIEVHGTKNLSRDLQHVLRRAEHLCFSNISCLSCLSGLDVSAMKGCWIEKCDELEYVFDREENGLRLGRKLEILWVSNLQKLSSLYSDNMPLDSYQNLRKLYLDCCPRLERVFSPSQNPKSLEVLRVSFCDRLVNVFENEPEEEDRQLENSSLKLYLFELPMLKRTGVMIECLAWLEHSECPRLEGVQNQQSRLI</sequence>
<dbReference type="Proteomes" id="UP000233551">
    <property type="component" value="Unassembled WGS sequence"/>
</dbReference>
<proteinExistence type="predicted"/>
<dbReference type="Gene3D" id="3.40.50.300">
    <property type="entry name" value="P-loop containing nucleotide triphosphate hydrolases"/>
    <property type="match status" value="1"/>
</dbReference>
<dbReference type="InterPro" id="IPR027417">
    <property type="entry name" value="P-loop_NTPase"/>
</dbReference>
<dbReference type="SUPFAM" id="SSF52058">
    <property type="entry name" value="L domain-like"/>
    <property type="match status" value="2"/>
</dbReference>
<evidence type="ECO:0000313" key="8">
    <source>
        <dbReference type="Proteomes" id="UP000233551"/>
    </source>
</evidence>
<dbReference type="PROSITE" id="PS00675">
    <property type="entry name" value="SIGMA54_INTERACT_1"/>
    <property type="match status" value="1"/>
</dbReference>